<gene>
    <name evidence="1" type="ORF">CEX98_22660</name>
</gene>
<sequence length="59" mass="6344">MKSNNVALQHIASYLNAHGCKTLDEVDGALQLLIETAKVTQSQYRNGTAEKATSVPSIN</sequence>
<dbReference type="EMBL" id="NKHF01000208">
    <property type="protein sequence ID" value="PCK29533.1"/>
    <property type="molecule type" value="Genomic_DNA"/>
</dbReference>
<dbReference type="AlphaFoldDB" id="A0A2A5JJ94"/>
<accession>A0A2A5JJ94</accession>
<keyword evidence="2" id="KW-1185">Reference proteome</keyword>
<reference evidence="2" key="1">
    <citation type="journal article" date="2019" name="Genome Announc.">
        <title>Draft Genome Sequence of Pseudoalteromonas piscicida Strain 36Y ROTHPW, an Hypersaline Seawater Isolate from the South Coast of Sonora, Mexico.</title>
        <authorList>
            <person name="Sanchez-Diaz R."/>
            <person name="Molina-Garza Z.J."/>
            <person name="Cruz-Suarez L.E."/>
            <person name="Selvin J."/>
            <person name="Kiran G.S."/>
            <person name="Ibarra-Gamez J.C."/>
            <person name="Gomez-Gil B."/>
            <person name="Galaviz-Silva L."/>
        </authorList>
    </citation>
    <scope>NUCLEOTIDE SEQUENCE [LARGE SCALE GENOMIC DNA]</scope>
    <source>
        <strain evidence="2">36Y_RITHPW</strain>
    </source>
</reference>
<evidence type="ECO:0000313" key="2">
    <source>
        <dbReference type="Proteomes" id="UP000228621"/>
    </source>
</evidence>
<evidence type="ECO:0000313" key="1">
    <source>
        <dbReference type="EMBL" id="PCK29533.1"/>
    </source>
</evidence>
<name>A0A2A5JJ94_PSEO7</name>
<dbReference type="Proteomes" id="UP000228621">
    <property type="component" value="Unassembled WGS sequence"/>
</dbReference>
<protein>
    <submittedName>
        <fullName evidence="1">Uncharacterized protein</fullName>
    </submittedName>
</protein>
<comment type="caution">
    <text evidence="1">The sequence shown here is derived from an EMBL/GenBank/DDBJ whole genome shotgun (WGS) entry which is preliminary data.</text>
</comment>
<dbReference type="RefSeq" id="WP_099644192.1">
    <property type="nucleotide sequence ID" value="NZ_NKHF01000208.1"/>
</dbReference>
<proteinExistence type="predicted"/>
<organism evidence="1 2">
    <name type="scientific">Pseudoalteromonas piscicida</name>
    <dbReference type="NCBI Taxonomy" id="43662"/>
    <lineage>
        <taxon>Bacteria</taxon>
        <taxon>Pseudomonadati</taxon>
        <taxon>Pseudomonadota</taxon>
        <taxon>Gammaproteobacteria</taxon>
        <taxon>Alteromonadales</taxon>
        <taxon>Pseudoalteromonadaceae</taxon>
        <taxon>Pseudoalteromonas</taxon>
    </lineage>
</organism>
<dbReference type="OrthoDB" id="6638157at2"/>